<evidence type="ECO:0000256" key="6">
    <source>
        <dbReference type="ARBA" id="ARBA00022989"/>
    </source>
</evidence>
<keyword evidence="4" id="KW-1277">Toxin-antitoxin system</keyword>
<keyword evidence="2" id="KW-1003">Cell membrane</keyword>
<protein>
    <recommendedName>
        <fullName evidence="11">Hok/Gef family protein</fullName>
    </recommendedName>
</protein>
<dbReference type="Pfam" id="PF01848">
    <property type="entry name" value="HOK_GEF"/>
    <property type="match status" value="1"/>
</dbReference>
<dbReference type="PRINTS" id="PR00281">
    <property type="entry name" value="HOKGEFTOXIC"/>
</dbReference>
<evidence type="ECO:0000256" key="2">
    <source>
        <dbReference type="ARBA" id="ARBA00022475"/>
    </source>
</evidence>
<evidence type="ECO:0000313" key="10">
    <source>
        <dbReference type="Proteomes" id="UP000197098"/>
    </source>
</evidence>
<keyword evidence="5" id="KW-0812">Transmembrane</keyword>
<dbReference type="EMBL" id="CP022114">
    <property type="protein sequence ID" value="ASG63383.1"/>
    <property type="molecule type" value="Genomic_DNA"/>
</dbReference>
<evidence type="ECO:0000256" key="5">
    <source>
        <dbReference type="ARBA" id="ARBA00022692"/>
    </source>
</evidence>
<evidence type="ECO:0008006" key="11">
    <source>
        <dbReference type="Google" id="ProtNLM"/>
    </source>
</evidence>
<evidence type="ECO:0000313" key="9">
    <source>
        <dbReference type="EMBL" id="ASG63383.1"/>
    </source>
</evidence>
<keyword evidence="7" id="KW-0472">Membrane</keyword>
<dbReference type="AlphaFoldDB" id="A0A248KHP7"/>
<dbReference type="GO" id="GO:0005886">
    <property type="term" value="C:plasma membrane"/>
    <property type="evidence" value="ECO:0007669"/>
    <property type="project" value="UniProtKB-SubCell"/>
</dbReference>
<evidence type="ECO:0000256" key="3">
    <source>
        <dbReference type="ARBA" id="ARBA00022519"/>
    </source>
</evidence>
<reference evidence="9 10" key="1">
    <citation type="submission" date="2017-06" db="EMBL/GenBank/DDBJ databases">
        <title>Origin of plasmid-mediated fosfomycin resistance gene fosA3.</title>
        <authorList>
            <person name="Ito R."/>
            <person name="Pacey M.P."/>
            <person name="Doi Y."/>
        </authorList>
    </citation>
    <scope>NUCLEOTIDE SEQUENCE [LARGE SCALE GENOMIC DNA]</scope>
    <source>
        <strain evidence="9 10">YDC799</strain>
    </source>
</reference>
<evidence type="ECO:0000256" key="8">
    <source>
        <dbReference type="RuleBase" id="RU221113"/>
    </source>
</evidence>
<dbReference type="Proteomes" id="UP000197098">
    <property type="component" value="Chromosome"/>
</dbReference>
<name>A0A248KHP7_9ENTR</name>
<proteinExistence type="inferred from homology"/>
<accession>A0A248KHP7</accession>
<keyword evidence="3" id="KW-0997">Cell inner membrane</keyword>
<comment type="subcellular location">
    <subcellularLocation>
        <location evidence="1 8">Cell inner membrane</location>
        <topology evidence="1 8">Single-pass membrane protein</topology>
    </subcellularLocation>
</comment>
<evidence type="ECO:0000256" key="7">
    <source>
        <dbReference type="ARBA" id="ARBA00023136"/>
    </source>
</evidence>
<gene>
    <name evidence="9" type="ORF">CEW81_11895</name>
</gene>
<evidence type="ECO:0000256" key="1">
    <source>
        <dbReference type="ARBA" id="ARBA00004377"/>
    </source>
</evidence>
<evidence type="ECO:0000256" key="4">
    <source>
        <dbReference type="ARBA" id="ARBA00022649"/>
    </source>
</evidence>
<keyword evidence="6" id="KW-1133">Transmembrane helix</keyword>
<sequence length="76" mass="8216">MKPQRMALLALVVIGITLLGVLLLNNKQLCDVSFRSGGTEIVAHMAYETSQESGGERSPPFPPLFSILNAPNPFAF</sequence>
<comment type="similarity">
    <text evidence="8">Belongs to the hok/gef family.</text>
</comment>
<organism evidence="9 10">
    <name type="scientific">Kluyvera genomosp. 3</name>
    <dbReference type="NCBI Taxonomy" id="2774055"/>
    <lineage>
        <taxon>Bacteria</taxon>
        <taxon>Pseudomonadati</taxon>
        <taxon>Pseudomonadota</taxon>
        <taxon>Gammaproteobacteria</taxon>
        <taxon>Enterobacterales</taxon>
        <taxon>Enterobacteriaceae</taxon>
        <taxon>Kluyvera</taxon>
    </lineage>
</organism>
<dbReference type="InterPro" id="IPR000021">
    <property type="entry name" value="Hok/gef_toxin"/>
</dbReference>